<evidence type="ECO:0000313" key="2">
    <source>
        <dbReference type="Proteomes" id="UP000637628"/>
    </source>
</evidence>
<keyword evidence="2" id="KW-1185">Reference proteome</keyword>
<sequence>MAAASVTATGSPASCTITVTGLPARPGGIFVIFEPAGTGEKPLRATGAAVALDEPPTTVRAVIRMPTPAT</sequence>
<gene>
    <name evidence="1" type="ORF">Adu01nite_29620</name>
</gene>
<protein>
    <submittedName>
        <fullName evidence="1">Uncharacterized protein</fullName>
    </submittedName>
</protein>
<proteinExistence type="predicted"/>
<dbReference type="EMBL" id="BOML01000023">
    <property type="protein sequence ID" value="GIE01612.1"/>
    <property type="molecule type" value="Genomic_DNA"/>
</dbReference>
<comment type="caution">
    <text evidence="1">The sequence shown here is derived from an EMBL/GenBank/DDBJ whole genome shotgun (WGS) entry which is preliminary data.</text>
</comment>
<accession>A0ABQ3YVQ4</accession>
<dbReference type="Proteomes" id="UP000637628">
    <property type="component" value="Unassembled WGS sequence"/>
</dbReference>
<organism evidence="1 2">
    <name type="scientific">Paractinoplanes durhamensis</name>
    <dbReference type="NCBI Taxonomy" id="113563"/>
    <lineage>
        <taxon>Bacteria</taxon>
        <taxon>Bacillati</taxon>
        <taxon>Actinomycetota</taxon>
        <taxon>Actinomycetes</taxon>
        <taxon>Micromonosporales</taxon>
        <taxon>Micromonosporaceae</taxon>
        <taxon>Paractinoplanes</taxon>
    </lineage>
</organism>
<evidence type="ECO:0000313" key="1">
    <source>
        <dbReference type="EMBL" id="GIE01612.1"/>
    </source>
</evidence>
<name>A0ABQ3YVQ4_9ACTN</name>
<reference evidence="1 2" key="1">
    <citation type="submission" date="2021-01" db="EMBL/GenBank/DDBJ databases">
        <title>Whole genome shotgun sequence of Actinoplanes durhamensis NBRC 14914.</title>
        <authorList>
            <person name="Komaki H."/>
            <person name="Tamura T."/>
        </authorList>
    </citation>
    <scope>NUCLEOTIDE SEQUENCE [LARGE SCALE GENOMIC DNA]</scope>
    <source>
        <strain evidence="1 2">NBRC 14914</strain>
    </source>
</reference>